<reference evidence="2" key="2">
    <citation type="submission" date="2021-04" db="EMBL/GenBank/DDBJ databases">
        <authorList>
            <person name="Gilroy R."/>
        </authorList>
    </citation>
    <scope>NUCLEOTIDE SEQUENCE</scope>
    <source>
        <strain evidence="2">687</strain>
    </source>
</reference>
<name>A0A9E2KM09_9GAMM</name>
<feature type="compositionally biased region" description="Polar residues" evidence="1">
    <location>
        <begin position="291"/>
        <end position="311"/>
    </location>
</feature>
<dbReference type="Proteomes" id="UP000824150">
    <property type="component" value="Unassembled WGS sequence"/>
</dbReference>
<dbReference type="EMBL" id="JAHLFG010000006">
    <property type="protein sequence ID" value="MBU3825968.1"/>
    <property type="molecule type" value="Genomic_DNA"/>
</dbReference>
<dbReference type="InterPro" id="IPR038249">
    <property type="entry name" value="PolIII_tau_V_sf"/>
</dbReference>
<protein>
    <submittedName>
        <fullName evidence="2">Uncharacterized protein</fullName>
    </submittedName>
</protein>
<evidence type="ECO:0000313" key="3">
    <source>
        <dbReference type="Proteomes" id="UP000824150"/>
    </source>
</evidence>
<organism evidence="2 3">
    <name type="scientific">Candidatus Anaerobiospirillum merdipullorum</name>
    <dbReference type="NCBI Taxonomy" id="2838450"/>
    <lineage>
        <taxon>Bacteria</taxon>
        <taxon>Pseudomonadati</taxon>
        <taxon>Pseudomonadota</taxon>
        <taxon>Gammaproteobacteria</taxon>
        <taxon>Aeromonadales</taxon>
        <taxon>Succinivibrionaceae</taxon>
        <taxon>Anaerobiospirillum</taxon>
    </lineage>
</organism>
<reference evidence="2" key="1">
    <citation type="journal article" date="2021" name="PeerJ">
        <title>Extensive microbial diversity within the chicken gut microbiome revealed by metagenomics and culture.</title>
        <authorList>
            <person name="Gilroy R."/>
            <person name="Ravi A."/>
            <person name="Getino M."/>
            <person name="Pursley I."/>
            <person name="Horton D.L."/>
            <person name="Alikhan N.F."/>
            <person name="Baker D."/>
            <person name="Gharbi K."/>
            <person name="Hall N."/>
            <person name="Watson M."/>
            <person name="Adriaenssens E.M."/>
            <person name="Foster-Nyarko E."/>
            <person name="Jarju S."/>
            <person name="Secka A."/>
            <person name="Antonio M."/>
            <person name="Oren A."/>
            <person name="Chaudhuri R.R."/>
            <person name="La Ragione R."/>
            <person name="Hildebrand F."/>
            <person name="Pallen M.J."/>
        </authorList>
    </citation>
    <scope>NUCLEOTIDE SEQUENCE</scope>
    <source>
        <strain evidence="2">687</strain>
    </source>
</reference>
<feature type="region of interest" description="Disordered" evidence="1">
    <location>
        <begin position="192"/>
        <end position="253"/>
    </location>
</feature>
<comment type="caution">
    <text evidence="2">The sequence shown here is derived from an EMBL/GenBank/DDBJ whole genome shotgun (WGS) entry which is preliminary data.</text>
</comment>
<sequence length="483" mass="52124">MPTPLPSPAVNNTPSVVAAPTGVNAAQLEHYQLCRQVLSYIQEVQRTATQLCAAVKKHPAASSRDLQSLHTIAKAIDAQQQARQAAVAQTPEAPVLQPSGSQPILASAPTLNLEPVDDDYARKLQASAQELTRPTPELESHGPLSEAEIALLTDEPLDKKRQAARAINQAVDDLTMPDDYASPLAANFASGEESSLALPTEPAPAEMASAPQAPLLPSVPDTMPEYMQEVPEPEEEFPPSPATAMPPDFGDEDALDEDQELEAQERSAQAMLFASAPQQGGDSAGAAVASQLATQPSQTKSSTRQLQPVQQLPTGYSLPKFKGLTQVTPEDFYPRLKQISPWYALIDKAKIPQGPERSALLYSSLVHEPQENNELELTMSEEYRTFILGGKALALLKELFSEYYGREISLKLNFCSGVPANAPVALVQQMLGESLEQQREALARDPFMQALLGSLEENVAEVMLTLYHEDRKATPAVPAPTAP</sequence>
<accession>A0A9E2KM09</accession>
<evidence type="ECO:0000256" key="1">
    <source>
        <dbReference type="SAM" id="MobiDB-lite"/>
    </source>
</evidence>
<gene>
    <name evidence="2" type="ORF">IAA31_00535</name>
</gene>
<dbReference type="AlphaFoldDB" id="A0A9E2KM09"/>
<feature type="region of interest" description="Disordered" evidence="1">
    <location>
        <begin position="277"/>
        <end position="311"/>
    </location>
</feature>
<evidence type="ECO:0000313" key="2">
    <source>
        <dbReference type="EMBL" id="MBU3825968.1"/>
    </source>
</evidence>
<proteinExistence type="predicted"/>
<dbReference type="Gene3D" id="3.30.300.150">
    <property type="entry name" value="DNA polymerase III, tau subunit, domain V"/>
    <property type="match status" value="1"/>
</dbReference>